<dbReference type="OrthoDB" id="3231195at2"/>
<name>A0A086YWG1_9BIFI</name>
<dbReference type="EMBL" id="JGYK01000003">
    <property type="protein sequence ID" value="KFI38611.1"/>
    <property type="molecule type" value="Genomic_DNA"/>
</dbReference>
<dbReference type="eggNOG" id="ENOG5031Y2N">
    <property type="taxonomic scope" value="Bacteria"/>
</dbReference>
<dbReference type="PATRIC" id="fig|1437605.7.peg.1260"/>
<dbReference type="KEGG" id="bact:AB656_06135"/>
<evidence type="ECO:0000313" key="1">
    <source>
        <dbReference type="EMBL" id="KFI38611.1"/>
    </source>
</evidence>
<organism evidence="1 2">
    <name type="scientific">Bifidobacterium actinocoloniiforme DSM 22766</name>
    <dbReference type="NCBI Taxonomy" id="1437605"/>
    <lineage>
        <taxon>Bacteria</taxon>
        <taxon>Bacillati</taxon>
        <taxon>Actinomycetota</taxon>
        <taxon>Actinomycetes</taxon>
        <taxon>Bifidobacteriales</taxon>
        <taxon>Bifidobacteriaceae</taxon>
        <taxon>Bifidobacterium</taxon>
    </lineage>
</organism>
<gene>
    <name evidence="1" type="ORF">BACT_0066</name>
</gene>
<evidence type="ECO:0000313" key="2">
    <source>
        <dbReference type="Proteomes" id="UP000029015"/>
    </source>
</evidence>
<dbReference type="Pfam" id="PF14367">
    <property type="entry name" value="DUF4411"/>
    <property type="match status" value="1"/>
</dbReference>
<dbReference type="Proteomes" id="UP000029015">
    <property type="component" value="Unassembled WGS sequence"/>
</dbReference>
<reference evidence="1 2" key="1">
    <citation type="submission" date="2014-03" db="EMBL/GenBank/DDBJ databases">
        <title>Genomics of Bifidobacteria.</title>
        <authorList>
            <person name="Ventura M."/>
            <person name="Milani C."/>
            <person name="Lugli G.A."/>
        </authorList>
    </citation>
    <scope>NUCLEOTIDE SEQUENCE [LARGE SCALE GENOMIC DNA]</scope>
    <source>
        <strain evidence="1 2">DSM 22766</strain>
    </source>
</reference>
<comment type="caution">
    <text evidence="1">The sequence shown here is derived from an EMBL/GenBank/DDBJ whole genome shotgun (WGS) entry which is preliminary data.</text>
</comment>
<protein>
    <submittedName>
        <fullName evidence="1">Putative PIN domain protein</fullName>
    </submittedName>
</protein>
<dbReference type="InterPro" id="IPR029060">
    <property type="entry name" value="PIN-like_dom_sf"/>
</dbReference>
<proteinExistence type="predicted"/>
<dbReference type="STRING" id="1437605.AB656_06135"/>
<dbReference type="RefSeq" id="WP_033504511.1">
    <property type="nucleotide sequence ID" value="NZ_CP011786.1"/>
</dbReference>
<sequence>MARLYLLDSNVLIDSHRQHHPFMYQEFHPFWRWMERLAGRDEVKLLDVVYKELTIQDTHHDVDELGAWVEYVFAGRVVSHKTSEMGAAYARVQDYLVRCGSYTRDSIREWEPEDKADPWLIAAGMVTGAAIVTNEVSAHPSRNQRQKREPKIPDVARAFGVETMNLRAFYDANGRLIRGDYPIQGQMAL</sequence>
<keyword evidence="2" id="KW-1185">Reference proteome</keyword>
<accession>A0A086YWG1</accession>
<dbReference type="SUPFAM" id="SSF88723">
    <property type="entry name" value="PIN domain-like"/>
    <property type="match status" value="1"/>
</dbReference>
<dbReference type="InterPro" id="IPR016541">
    <property type="entry name" value="UCP008505"/>
</dbReference>
<dbReference type="AlphaFoldDB" id="A0A086YWG1"/>